<reference evidence="2 3" key="1">
    <citation type="submission" date="2019-12" db="EMBL/GenBank/DDBJ databases">
        <title>Endophytic bacteria associated with Panax ginseng seedlings.</title>
        <authorList>
            <person name="Park J.M."/>
            <person name="Shin R."/>
            <person name="Jo S.H."/>
        </authorList>
    </citation>
    <scope>NUCLEOTIDE SEQUENCE [LARGE SCALE GENOMIC DNA]</scope>
    <source>
        <strain evidence="2 3">PgKB32</strain>
    </source>
</reference>
<comment type="caution">
    <text evidence="2">The sequence shown here is derived from an EMBL/GenBank/DDBJ whole genome shotgun (WGS) entry which is preliminary data.</text>
</comment>
<evidence type="ECO:0000256" key="1">
    <source>
        <dbReference type="SAM" id="MobiDB-lite"/>
    </source>
</evidence>
<evidence type="ECO:0000313" key="2">
    <source>
        <dbReference type="EMBL" id="KAF2392052.1"/>
    </source>
</evidence>
<feature type="region of interest" description="Disordered" evidence="1">
    <location>
        <begin position="237"/>
        <end position="263"/>
    </location>
</feature>
<proteinExistence type="predicted"/>
<dbReference type="EMBL" id="JAAAXX010000002">
    <property type="protein sequence ID" value="KAF2392052.1"/>
    <property type="molecule type" value="Genomic_DNA"/>
</dbReference>
<dbReference type="AlphaFoldDB" id="A0A6L5BW49"/>
<dbReference type="Proteomes" id="UP000475265">
    <property type="component" value="Unassembled WGS sequence"/>
</dbReference>
<name>A0A6L5BW49_9PSED</name>
<organism evidence="2 3">
    <name type="scientific">Pseudomonas frederiksbergensis</name>
    <dbReference type="NCBI Taxonomy" id="104087"/>
    <lineage>
        <taxon>Bacteria</taxon>
        <taxon>Pseudomonadati</taxon>
        <taxon>Pseudomonadota</taxon>
        <taxon>Gammaproteobacteria</taxon>
        <taxon>Pseudomonadales</taxon>
        <taxon>Pseudomonadaceae</taxon>
        <taxon>Pseudomonas</taxon>
    </lineage>
</organism>
<gene>
    <name evidence="2" type="ORF">FX983_06537</name>
</gene>
<sequence length="263" mass="29471">MGNLVGMAIQFGIRPVTVFKAHRNRIRPRSHLRFKHPMQGQTLRILDRRSVKGLQQLPTLCVRQAIELMQRCLRRVFQRGDQTLKRNLHVTADPLRIDPFHGLNYQTETLALVIHGQCQRIVGAFLTAQRLDALPGRDHLLSDFSRAMAIVEHGAEQRRRRDHAAATLGQCQRRVFVTEQAGQAHVRSFHRRTRALPAETDAQRQGVDEHSQRAVGALAALHPPQQHGAEHHFVATTDPPQHLGPGQMHHAGGANPELPGLGA</sequence>
<protein>
    <submittedName>
        <fullName evidence="2">Uncharacterized protein</fullName>
    </submittedName>
</protein>
<evidence type="ECO:0000313" key="3">
    <source>
        <dbReference type="Proteomes" id="UP000475265"/>
    </source>
</evidence>
<accession>A0A6L5BW49</accession>